<protein>
    <submittedName>
        <fullName evidence="1">Uncharacterized protein</fullName>
    </submittedName>
</protein>
<dbReference type="Proteomes" id="UP000494206">
    <property type="component" value="Unassembled WGS sequence"/>
</dbReference>
<reference evidence="1 2" key="1">
    <citation type="submission" date="2020-04" db="EMBL/GenBank/DDBJ databases">
        <authorList>
            <person name="Laetsch R D."/>
            <person name="Stevens L."/>
            <person name="Kumar S."/>
            <person name="Blaxter L. M."/>
        </authorList>
    </citation>
    <scope>NUCLEOTIDE SEQUENCE [LARGE SCALE GENOMIC DNA]</scope>
</reference>
<keyword evidence="2" id="KW-1185">Reference proteome</keyword>
<evidence type="ECO:0000313" key="1">
    <source>
        <dbReference type="EMBL" id="CAB3406787.1"/>
    </source>
</evidence>
<proteinExistence type="predicted"/>
<dbReference type="OrthoDB" id="5808636at2759"/>
<sequence length="297" mass="34046">MSSVEAKKVHIRIRDNITQSCPNVDSDVIDESSLKISMKLLKNDDEGDDDEKDEVLITDLSGETRRIDFPGCYRVKINFKMLKRIENPHIEAFMQLGQNVPCQSEEAAQNLRGVASICANVTSPTNWCPESYNSHVRGMLQGKSTCRFCQLCENIKENDSKLSKIRKFITNDEGRREECSTKDDVHRYSFKMCTPTKDDLNNEEDDTKVKVEEYWQYLKQVKIDGIMTTVIHVMDRSAMTSKRGAQCQQMCETLNRSETSSSYKETLERSIERLCAPVDTYAACLYHTVKFDVNTDV</sequence>
<comment type="caution">
    <text evidence="1">The sequence shown here is derived from an EMBL/GenBank/DDBJ whole genome shotgun (WGS) entry which is preliminary data.</text>
</comment>
<gene>
    <name evidence="1" type="ORF">CBOVIS_LOCUS8809</name>
</gene>
<accession>A0A8S1F3T6</accession>
<dbReference type="EMBL" id="CADEPM010000005">
    <property type="protein sequence ID" value="CAB3406787.1"/>
    <property type="molecule type" value="Genomic_DNA"/>
</dbReference>
<organism evidence="1 2">
    <name type="scientific">Caenorhabditis bovis</name>
    <dbReference type="NCBI Taxonomy" id="2654633"/>
    <lineage>
        <taxon>Eukaryota</taxon>
        <taxon>Metazoa</taxon>
        <taxon>Ecdysozoa</taxon>
        <taxon>Nematoda</taxon>
        <taxon>Chromadorea</taxon>
        <taxon>Rhabditida</taxon>
        <taxon>Rhabditina</taxon>
        <taxon>Rhabditomorpha</taxon>
        <taxon>Rhabditoidea</taxon>
        <taxon>Rhabditidae</taxon>
        <taxon>Peloderinae</taxon>
        <taxon>Caenorhabditis</taxon>
    </lineage>
</organism>
<dbReference type="AlphaFoldDB" id="A0A8S1F3T6"/>
<name>A0A8S1F3T6_9PELO</name>
<evidence type="ECO:0000313" key="2">
    <source>
        <dbReference type="Proteomes" id="UP000494206"/>
    </source>
</evidence>